<protein>
    <submittedName>
        <fullName evidence="1">Uncharacterized protein</fullName>
    </submittedName>
</protein>
<sequence length="74" mass="8742">MKKAKEIELNDYHKARNERLIRIVSGQPLMSQEEFIEQTRRLARQSNKVILIRSSTSQNRVPLISPFPGSTYWR</sequence>
<evidence type="ECO:0000313" key="1">
    <source>
        <dbReference type="EMBL" id="SOD88026.1"/>
    </source>
</evidence>
<keyword evidence="2" id="KW-1185">Reference proteome</keyword>
<gene>
    <name evidence="1" type="ORF">SAMN06269250_2461</name>
</gene>
<dbReference type="AlphaFoldDB" id="A0A286FYD3"/>
<proteinExistence type="predicted"/>
<reference evidence="2" key="1">
    <citation type="submission" date="2017-09" db="EMBL/GenBank/DDBJ databases">
        <authorList>
            <person name="Varghese N."/>
            <person name="Submissions S."/>
        </authorList>
    </citation>
    <scope>NUCLEOTIDE SEQUENCE [LARGE SCALE GENOMIC DNA]</scope>
    <source>
        <strain evidence="2">DSM 29961</strain>
    </source>
</reference>
<organism evidence="1 2">
    <name type="scientific">Spirosoma fluviale</name>
    <dbReference type="NCBI Taxonomy" id="1597977"/>
    <lineage>
        <taxon>Bacteria</taxon>
        <taxon>Pseudomonadati</taxon>
        <taxon>Bacteroidota</taxon>
        <taxon>Cytophagia</taxon>
        <taxon>Cytophagales</taxon>
        <taxon>Cytophagaceae</taxon>
        <taxon>Spirosoma</taxon>
    </lineage>
</organism>
<name>A0A286FYD3_9BACT</name>
<evidence type="ECO:0000313" key="2">
    <source>
        <dbReference type="Proteomes" id="UP000219452"/>
    </source>
</evidence>
<dbReference type="EMBL" id="OCNH01000002">
    <property type="protein sequence ID" value="SOD88026.1"/>
    <property type="molecule type" value="Genomic_DNA"/>
</dbReference>
<dbReference type="Proteomes" id="UP000219452">
    <property type="component" value="Unassembled WGS sequence"/>
</dbReference>
<accession>A0A286FYD3</accession>